<evidence type="ECO:0000256" key="2">
    <source>
        <dbReference type="ARBA" id="ARBA00023125"/>
    </source>
</evidence>
<dbReference type="InterPro" id="IPR050675">
    <property type="entry name" value="OAF3"/>
</dbReference>
<dbReference type="GO" id="GO:0003677">
    <property type="term" value="F:DNA binding"/>
    <property type="evidence" value="ECO:0007669"/>
    <property type="project" value="UniProtKB-KW"/>
</dbReference>
<dbReference type="InterPro" id="IPR036864">
    <property type="entry name" value="Zn2-C6_fun-type_DNA-bd_sf"/>
</dbReference>
<dbReference type="GO" id="GO:0000981">
    <property type="term" value="F:DNA-binding transcription factor activity, RNA polymerase II-specific"/>
    <property type="evidence" value="ECO:0007669"/>
    <property type="project" value="InterPro"/>
</dbReference>
<dbReference type="PANTHER" id="PTHR31069:SF31">
    <property type="entry name" value="MONODICTYPHENONE CLUSTER TRANSCRIPTION FACTOR-RELATED"/>
    <property type="match status" value="1"/>
</dbReference>
<evidence type="ECO:0000256" key="1">
    <source>
        <dbReference type="ARBA" id="ARBA00023015"/>
    </source>
</evidence>
<evidence type="ECO:0000256" key="3">
    <source>
        <dbReference type="ARBA" id="ARBA00023163"/>
    </source>
</evidence>
<protein>
    <recommendedName>
        <fullName evidence="6">Zn(2)-C6 fungal-type domain-containing protein</fullName>
    </recommendedName>
</protein>
<sequence>MEMSTSSPTTVSRNSKLRASCDRCQDQKVKCSRDKPTCLRCIKKGSACIYSPLRPMGRPRKSQQTADEAKASPHGLRHERQRMIDDVQHQPSLAKSLPNNGTVNNDTGGGGIAGPELDCCTVILARTLRLSLATQTSFSVQQTATAAPAAEPIPQHSKMELVLEAERDFRLLKSRLFAFHTCMVHRTYSRVPCLVDPDRPVLLSLALFGERVVSIFEWGVEDVRKRGLLETSYSADATSVGAWGQSLSHGGDERVQDIGFRIADYTLGDGHFDGGQQPEHQLVSRGRALRRIVQVRIRKLLGALEGIREEAAKPVVAAMRPEWAADGADNIPVQGGVAVVMKDAVLRLMEDSIRRMERLQAQVLIHR</sequence>
<keyword evidence="4" id="KW-0539">Nucleus</keyword>
<reference evidence="7" key="1">
    <citation type="journal article" date="2023" name="Mol. Phylogenet. Evol.">
        <title>Genome-scale phylogeny and comparative genomics of the fungal order Sordariales.</title>
        <authorList>
            <person name="Hensen N."/>
            <person name="Bonometti L."/>
            <person name="Westerberg I."/>
            <person name="Brannstrom I.O."/>
            <person name="Guillou S."/>
            <person name="Cros-Aarteil S."/>
            <person name="Calhoun S."/>
            <person name="Haridas S."/>
            <person name="Kuo A."/>
            <person name="Mondo S."/>
            <person name="Pangilinan J."/>
            <person name="Riley R."/>
            <person name="LaButti K."/>
            <person name="Andreopoulos B."/>
            <person name="Lipzen A."/>
            <person name="Chen C."/>
            <person name="Yan M."/>
            <person name="Daum C."/>
            <person name="Ng V."/>
            <person name="Clum A."/>
            <person name="Steindorff A."/>
            <person name="Ohm R.A."/>
            <person name="Martin F."/>
            <person name="Silar P."/>
            <person name="Natvig D.O."/>
            <person name="Lalanne C."/>
            <person name="Gautier V."/>
            <person name="Ament-Velasquez S.L."/>
            <person name="Kruys A."/>
            <person name="Hutchinson M.I."/>
            <person name="Powell A.J."/>
            <person name="Barry K."/>
            <person name="Miller A.N."/>
            <person name="Grigoriev I.V."/>
            <person name="Debuchy R."/>
            <person name="Gladieux P."/>
            <person name="Hiltunen Thoren M."/>
            <person name="Johannesson H."/>
        </authorList>
    </citation>
    <scope>NUCLEOTIDE SEQUENCE</scope>
    <source>
        <strain evidence="7">CBS 118394</strain>
    </source>
</reference>
<reference evidence="7" key="2">
    <citation type="submission" date="2023-06" db="EMBL/GenBank/DDBJ databases">
        <authorList>
            <consortium name="Lawrence Berkeley National Laboratory"/>
            <person name="Haridas S."/>
            <person name="Hensen N."/>
            <person name="Bonometti L."/>
            <person name="Westerberg I."/>
            <person name="Brannstrom I.O."/>
            <person name="Guillou S."/>
            <person name="Cros-Aarteil S."/>
            <person name="Calhoun S."/>
            <person name="Kuo A."/>
            <person name="Mondo S."/>
            <person name="Pangilinan J."/>
            <person name="Riley R."/>
            <person name="Labutti K."/>
            <person name="Andreopoulos B."/>
            <person name="Lipzen A."/>
            <person name="Chen C."/>
            <person name="Yanf M."/>
            <person name="Daum C."/>
            <person name="Ng V."/>
            <person name="Clum A."/>
            <person name="Steindorff A."/>
            <person name="Ohm R."/>
            <person name="Martin F."/>
            <person name="Silar P."/>
            <person name="Natvig D."/>
            <person name="Lalanne C."/>
            <person name="Gautier V."/>
            <person name="Ament-Velasquez S.L."/>
            <person name="Kruys A."/>
            <person name="Hutchinson M.I."/>
            <person name="Powell A.J."/>
            <person name="Barry K."/>
            <person name="Miller A.N."/>
            <person name="Grigoriev I.V."/>
            <person name="Debuchy R."/>
            <person name="Gladieux P."/>
            <person name="Thoren M.H."/>
            <person name="Johannesson H."/>
        </authorList>
    </citation>
    <scope>NUCLEOTIDE SEQUENCE</scope>
    <source>
        <strain evidence="7">CBS 118394</strain>
    </source>
</reference>
<gene>
    <name evidence="7" type="ORF">B0H66DRAFT_561522</name>
</gene>
<dbReference type="PANTHER" id="PTHR31069">
    <property type="entry name" value="OLEATE-ACTIVATED TRANSCRIPTION FACTOR 1-RELATED"/>
    <property type="match status" value="1"/>
</dbReference>
<keyword evidence="1" id="KW-0805">Transcription regulation</keyword>
<feature type="region of interest" description="Disordered" evidence="5">
    <location>
        <begin position="53"/>
        <end position="76"/>
    </location>
</feature>
<accession>A0AAE0M2N4</accession>
<proteinExistence type="predicted"/>
<evidence type="ECO:0000256" key="5">
    <source>
        <dbReference type="SAM" id="MobiDB-lite"/>
    </source>
</evidence>
<feature type="domain" description="Zn(2)-C6 fungal-type" evidence="6">
    <location>
        <begin position="20"/>
        <end position="50"/>
    </location>
</feature>
<keyword evidence="2" id="KW-0238">DNA-binding</keyword>
<dbReference type="InterPro" id="IPR001138">
    <property type="entry name" value="Zn2Cys6_DnaBD"/>
</dbReference>
<evidence type="ECO:0000256" key="4">
    <source>
        <dbReference type="ARBA" id="ARBA00023242"/>
    </source>
</evidence>
<organism evidence="7 8">
    <name type="scientific">Apodospora peruviana</name>
    <dbReference type="NCBI Taxonomy" id="516989"/>
    <lineage>
        <taxon>Eukaryota</taxon>
        <taxon>Fungi</taxon>
        <taxon>Dikarya</taxon>
        <taxon>Ascomycota</taxon>
        <taxon>Pezizomycotina</taxon>
        <taxon>Sordariomycetes</taxon>
        <taxon>Sordariomycetidae</taxon>
        <taxon>Sordariales</taxon>
        <taxon>Lasiosphaeriaceae</taxon>
        <taxon>Apodospora</taxon>
    </lineage>
</organism>
<dbReference type="EMBL" id="JAUEDM010000005">
    <property type="protein sequence ID" value="KAK3316533.1"/>
    <property type="molecule type" value="Genomic_DNA"/>
</dbReference>
<dbReference type="PRINTS" id="PR00755">
    <property type="entry name" value="AFLATOXINBRP"/>
</dbReference>
<dbReference type="AlphaFoldDB" id="A0AAE0M2N4"/>
<comment type="caution">
    <text evidence="7">The sequence shown here is derived from an EMBL/GenBank/DDBJ whole genome shotgun (WGS) entry which is preliminary data.</text>
</comment>
<dbReference type="Pfam" id="PF00172">
    <property type="entry name" value="Zn_clus"/>
    <property type="match status" value="1"/>
</dbReference>
<dbReference type="Gene3D" id="4.10.240.10">
    <property type="entry name" value="Zn(2)-C6 fungal-type DNA-binding domain"/>
    <property type="match status" value="1"/>
</dbReference>
<feature type="compositionally biased region" description="Basic and acidic residues" evidence="5">
    <location>
        <begin position="67"/>
        <end position="76"/>
    </location>
</feature>
<dbReference type="PROSITE" id="PS50048">
    <property type="entry name" value="ZN2_CY6_FUNGAL_2"/>
    <property type="match status" value="1"/>
</dbReference>
<evidence type="ECO:0000313" key="7">
    <source>
        <dbReference type="EMBL" id="KAK3316533.1"/>
    </source>
</evidence>
<dbReference type="Proteomes" id="UP001283341">
    <property type="component" value="Unassembled WGS sequence"/>
</dbReference>
<keyword evidence="8" id="KW-1185">Reference proteome</keyword>
<evidence type="ECO:0000259" key="6">
    <source>
        <dbReference type="PROSITE" id="PS50048"/>
    </source>
</evidence>
<name>A0AAE0M2N4_9PEZI</name>
<keyword evidence="3" id="KW-0804">Transcription</keyword>
<dbReference type="SMART" id="SM00066">
    <property type="entry name" value="GAL4"/>
    <property type="match status" value="1"/>
</dbReference>
<dbReference type="SUPFAM" id="SSF57701">
    <property type="entry name" value="Zn2/Cys6 DNA-binding domain"/>
    <property type="match status" value="1"/>
</dbReference>
<dbReference type="CDD" id="cd00067">
    <property type="entry name" value="GAL4"/>
    <property type="match status" value="1"/>
</dbReference>
<evidence type="ECO:0000313" key="8">
    <source>
        <dbReference type="Proteomes" id="UP001283341"/>
    </source>
</evidence>
<dbReference type="GO" id="GO:0008270">
    <property type="term" value="F:zinc ion binding"/>
    <property type="evidence" value="ECO:0007669"/>
    <property type="project" value="InterPro"/>
</dbReference>